<comment type="caution">
    <text evidence="1">The sequence shown here is derived from an EMBL/GenBank/DDBJ whole genome shotgun (WGS) entry which is preliminary data.</text>
</comment>
<protein>
    <submittedName>
        <fullName evidence="1">Uncharacterized protein</fullName>
    </submittedName>
</protein>
<reference evidence="1" key="1">
    <citation type="submission" date="2024-07" db="EMBL/GenBank/DDBJ databases">
        <title>Metagenome and Metagenome-Assembled Genomes of Archaea from a hot spring from the geothermal field of Los Azufres, Mexico.</title>
        <authorList>
            <person name="Marin-Paredes R."/>
            <person name="Martinez-Romero E."/>
            <person name="Servin-Garciduenas L.E."/>
        </authorList>
    </citation>
    <scope>NUCLEOTIDE SEQUENCE</scope>
</reference>
<proteinExistence type="predicted"/>
<dbReference type="Proteomes" id="UP000033636">
    <property type="component" value="Unassembled WGS sequence"/>
</dbReference>
<accession>A0ACC6V239</accession>
<evidence type="ECO:0000313" key="2">
    <source>
        <dbReference type="Proteomes" id="UP000033636"/>
    </source>
</evidence>
<dbReference type="EMBL" id="JZWT02000022">
    <property type="protein sequence ID" value="MFB6491139.1"/>
    <property type="molecule type" value="Genomic_DNA"/>
</dbReference>
<organism evidence="1 2">
    <name type="scientific">Thermoproteus sp. AZ2</name>
    <dbReference type="NCBI Taxonomy" id="1609232"/>
    <lineage>
        <taxon>Archaea</taxon>
        <taxon>Thermoproteota</taxon>
        <taxon>Thermoprotei</taxon>
        <taxon>Thermoproteales</taxon>
        <taxon>Thermoproteaceae</taxon>
        <taxon>Thermoproteus</taxon>
    </lineage>
</organism>
<sequence length="140" mass="16332">MRKRDKKYEALLVWPERPWGPKAWLERAEGQVTDKQAAGKPSRATLKISVECEEFGHWPYYDGKLRLEYKSVDRARADVQTKGEAETTMFQVKDLEALMRLREITENAKLSPSQRWRAQGHGLPQYIGFEVHYPVQLTKV</sequence>
<name>A0ACC6V239_9CREN</name>
<gene>
    <name evidence="1" type="ORF">TU35_007880</name>
</gene>
<evidence type="ECO:0000313" key="1">
    <source>
        <dbReference type="EMBL" id="MFB6491139.1"/>
    </source>
</evidence>